<reference evidence="2 3" key="1">
    <citation type="journal article" date="2014" name="Agronomy (Basel)">
        <title>A Draft Genome Sequence for Ensete ventricosum, the Drought-Tolerant Tree Against Hunger.</title>
        <authorList>
            <person name="Harrison J."/>
            <person name="Moore K.A."/>
            <person name="Paszkiewicz K."/>
            <person name="Jones T."/>
            <person name="Grant M."/>
            <person name="Ambacheew D."/>
            <person name="Muzemil S."/>
            <person name="Studholme D.J."/>
        </authorList>
    </citation>
    <scope>NUCLEOTIDE SEQUENCE [LARGE SCALE GENOMIC DNA]</scope>
</reference>
<evidence type="ECO:0000313" key="2">
    <source>
        <dbReference type="EMBL" id="RRT82639.1"/>
    </source>
</evidence>
<dbReference type="PANTHER" id="PTHR19932">
    <property type="entry name" value="WD REPEAT AND HMG-BOX DNA BINDING PROTEIN"/>
    <property type="match status" value="1"/>
</dbReference>
<dbReference type="AlphaFoldDB" id="A0A427B2D8"/>
<dbReference type="GO" id="GO:0043596">
    <property type="term" value="C:nuclear replication fork"/>
    <property type="evidence" value="ECO:0007669"/>
    <property type="project" value="TreeGrafter"/>
</dbReference>
<accession>A0A427B2D8</accession>
<feature type="compositionally biased region" description="Basic and acidic residues" evidence="1">
    <location>
        <begin position="377"/>
        <end position="392"/>
    </location>
</feature>
<protein>
    <submittedName>
        <fullName evidence="2">Uncharacterized protein</fullName>
    </submittedName>
</protein>
<dbReference type="GO" id="GO:0003682">
    <property type="term" value="F:chromatin binding"/>
    <property type="evidence" value="ECO:0007669"/>
    <property type="project" value="TreeGrafter"/>
</dbReference>
<feature type="compositionally biased region" description="Basic residues" evidence="1">
    <location>
        <begin position="393"/>
        <end position="402"/>
    </location>
</feature>
<evidence type="ECO:0000313" key="3">
    <source>
        <dbReference type="Proteomes" id="UP000287651"/>
    </source>
</evidence>
<proteinExistence type="predicted"/>
<comment type="caution">
    <text evidence="2">The sequence shown here is derived from an EMBL/GenBank/DDBJ whole genome shotgun (WGS) entry which is preliminary data.</text>
</comment>
<organism evidence="2 3">
    <name type="scientific">Ensete ventricosum</name>
    <name type="common">Abyssinian banana</name>
    <name type="synonym">Musa ensete</name>
    <dbReference type="NCBI Taxonomy" id="4639"/>
    <lineage>
        <taxon>Eukaryota</taxon>
        <taxon>Viridiplantae</taxon>
        <taxon>Streptophyta</taxon>
        <taxon>Embryophyta</taxon>
        <taxon>Tracheophyta</taxon>
        <taxon>Spermatophyta</taxon>
        <taxon>Magnoliopsida</taxon>
        <taxon>Liliopsida</taxon>
        <taxon>Zingiberales</taxon>
        <taxon>Musaceae</taxon>
        <taxon>Ensete</taxon>
    </lineage>
</organism>
<gene>
    <name evidence="2" type="ORF">B296_00019612</name>
</gene>
<dbReference type="GO" id="GO:0000278">
    <property type="term" value="P:mitotic cell cycle"/>
    <property type="evidence" value="ECO:0007669"/>
    <property type="project" value="TreeGrafter"/>
</dbReference>
<sequence>MTDYFGFTMAALNENGSVFSNPCKGEKNMSTLMYRPFRSAQSFQSPIWRQLASGLQVLLCYFHETPVLELLSLSFPLASSDLGAADLEGELMMSQLHLSQVPPFHLPLFQLPVLLLSRSFLVDSPKPRPRRRFENWPWRVWIPPRLTTKHSTQKLPLTGDKLVRATELAKSLSLEKSVKGAIKLVTALKLPILAERFSGILEVIPFLFLSAKLSSCFSPPFSQLFGGQTMCFQERLFNGCRTPAAVPCVVASPSTITNRVPSSSDTIGTGAPALSPSLLSCPRFPRRDAIDEKARGLEACKDAGDGDATAGVKPKPKLPSSDSGKHEGNDMKGEMPSSSTMDEGDLNGRTNLAQSRGPTNPFAKTASPQERASLLESIRKMKRAENEKDGKYSNKKVKVLKQ</sequence>
<feature type="compositionally biased region" description="Basic and acidic residues" evidence="1">
    <location>
        <begin position="323"/>
        <end position="333"/>
    </location>
</feature>
<name>A0A427B2D8_ENSVE</name>
<dbReference type="Proteomes" id="UP000287651">
    <property type="component" value="Unassembled WGS sequence"/>
</dbReference>
<dbReference type="PANTHER" id="PTHR19932:SF10">
    <property type="entry name" value="WD REPEAT AND HMG-BOX DNA-BINDING PROTEIN 1"/>
    <property type="match status" value="1"/>
</dbReference>
<feature type="region of interest" description="Disordered" evidence="1">
    <location>
        <begin position="301"/>
        <end position="402"/>
    </location>
</feature>
<evidence type="ECO:0000256" key="1">
    <source>
        <dbReference type="SAM" id="MobiDB-lite"/>
    </source>
</evidence>
<feature type="compositionally biased region" description="Polar residues" evidence="1">
    <location>
        <begin position="348"/>
        <end position="358"/>
    </location>
</feature>
<dbReference type="EMBL" id="AMZH03000653">
    <property type="protein sequence ID" value="RRT82639.1"/>
    <property type="molecule type" value="Genomic_DNA"/>
</dbReference>
<dbReference type="GO" id="GO:0006261">
    <property type="term" value="P:DNA-templated DNA replication"/>
    <property type="evidence" value="ECO:0007669"/>
    <property type="project" value="TreeGrafter"/>
</dbReference>
<dbReference type="GO" id="GO:0006281">
    <property type="term" value="P:DNA repair"/>
    <property type="evidence" value="ECO:0007669"/>
    <property type="project" value="TreeGrafter"/>
</dbReference>